<dbReference type="CDD" id="cd15489">
    <property type="entry name" value="PHD_SF"/>
    <property type="match status" value="1"/>
</dbReference>
<sequence length="246" mass="29117">MSAPNINHETDRKLNEIFNSIKLENVKTQETLKKISNTNNLITQVRRNQSLALLLQNVQNLNQTHKEFKEIKINNIPIKLNSNVVIYTKKNGHCIAKTIKIIGIVKFQHYTPIIQVQWYQKKKDLKQIIGQYFDCISERELFLSDQYDYIQPDIIVGEASVLELEQFEQKNQSTGFIFFCRSFYKNHQILPPIQKWEKHCKCRQPKNPDKKHLICDICQQWYHQDCMALNYNIQGIYVCPSCKKQK</sequence>
<organism evidence="7 8">
    <name type="scientific">Paramecium pentaurelia</name>
    <dbReference type="NCBI Taxonomy" id="43138"/>
    <lineage>
        <taxon>Eukaryota</taxon>
        <taxon>Sar</taxon>
        <taxon>Alveolata</taxon>
        <taxon>Ciliophora</taxon>
        <taxon>Intramacronucleata</taxon>
        <taxon>Oligohymenophorea</taxon>
        <taxon>Peniculida</taxon>
        <taxon>Parameciidae</taxon>
        <taxon>Paramecium</taxon>
    </lineage>
</organism>
<proteinExistence type="predicted"/>
<dbReference type="SMART" id="SM00249">
    <property type="entry name" value="PHD"/>
    <property type="match status" value="1"/>
</dbReference>
<dbReference type="PROSITE" id="PS51038">
    <property type="entry name" value="BAH"/>
    <property type="match status" value="1"/>
</dbReference>
<gene>
    <name evidence="7" type="ORF">PPENT_87.1.T0010521</name>
</gene>
<feature type="domain" description="PHD-type" evidence="5">
    <location>
        <begin position="197"/>
        <end position="245"/>
    </location>
</feature>
<dbReference type="Pfam" id="PF01426">
    <property type="entry name" value="BAH"/>
    <property type="match status" value="1"/>
</dbReference>
<protein>
    <recommendedName>
        <fullName evidence="9">PHD-type domain-containing protein</fullName>
    </recommendedName>
</protein>
<evidence type="ECO:0000256" key="2">
    <source>
        <dbReference type="ARBA" id="ARBA00022771"/>
    </source>
</evidence>
<feature type="domain" description="BAH" evidence="6">
    <location>
        <begin position="76"/>
        <end position="195"/>
    </location>
</feature>
<dbReference type="GO" id="GO:0008270">
    <property type="term" value="F:zinc ion binding"/>
    <property type="evidence" value="ECO:0007669"/>
    <property type="project" value="UniProtKB-KW"/>
</dbReference>
<evidence type="ECO:0000259" key="5">
    <source>
        <dbReference type="PROSITE" id="PS50016"/>
    </source>
</evidence>
<dbReference type="AlphaFoldDB" id="A0A8S1RW13"/>
<dbReference type="EMBL" id="CAJJDO010000001">
    <property type="protein sequence ID" value="CAD8132258.1"/>
    <property type="molecule type" value="Genomic_DNA"/>
</dbReference>
<evidence type="ECO:0000256" key="4">
    <source>
        <dbReference type="PROSITE-ProRule" id="PRU00146"/>
    </source>
</evidence>
<dbReference type="OrthoDB" id="436852at2759"/>
<dbReference type="PROSITE" id="PS01359">
    <property type="entry name" value="ZF_PHD_1"/>
    <property type="match status" value="1"/>
</dbReference>
<evidence type="ECO:0000259" key="6">
    <source>
        <dbReference type="PROSITE" id="PS51038"/>
    </source>
</evidence>
<dbReference type="Proteomes" id="UP000689195">
    <property type="component" value="Unassembled WGS sequence"/>
</dbReference>
<dbReference type="InterPro" id="IPR019786">
    <property type="entry name" value="Zinc_finger_PHD-type_CS"/>
</dbReference>
<evidence type="ECO:0000256" key="1">
    <source>
        <dbReference type="ARBA" id="ARBA00022723"/>
    </source>
</evidence>
<dbReference type="PROSITE" id="PS50016">
    <property type="entry name" value="ZF_PHD_2"/>
    <property type="match status" value="1"/>
</dbReference>
<keyword evidence="8" id="KW-1185">Reference proteome</keyword>
<comment type="caution">
    <text evidence="7">The sequence shown here is derived from an EMBL/GenBank/DDBJ whole genome shotgun (WGS) entry which is preliminary data.</text>
</comment>
<dbReference type="InterPro" id="IPR001025">
    <property type="entry name" value="BAH_dom"/>
</dbReference>
<accession>A0A8S1RW13</accession>
<dbReference type="Pfam" id="PF00628">
    <property type="entry name" value="PHD"/>
    <property type="match status" value="1"/>
</dbReference>
<evidence type="ECO:0000256" key="3">
    <source>
        <dbReference type="ARBA" id="ARBA00022833"/>
    </source>
</evidence>
<evidence type="ECO:0000313" key="7">
    <source>
        <dbReference type="EMBL" id="CAD8132258.1"/>
    </source>
</evidence>
<dbReference type="InterPro" id="IPR019787">
    <property type="entry name" value="Znf_PHD-finger"/>
</dbReference>
<keyword evidence="3" id="KW-0862">Zinc</keyword>
<dbReference type="PANTHER" id="PTHR46364">
    <property type="entry name" value="OS08G0421900 PROTEIN"/>
    <property type="match status" value="1"/>
</dbReference>
<dbReference type="GO" id="GO:0003682">
    <property type="term" value="F:chromatin binding"/>
    <property type="evidence" value="ECO:0007669"/>
    <property type="project" value="InterPro"/>
</dbReference>
<dbReference type="InterPro" id="IPR001965">
    <property type="entry name" value="Znf_PHD"/>
</dbReference>
<name>A0A8S1RW13_9CILI</name>
<keyword evidence="1" id="KW-0479">Metal-binding</keyword>
<evidence type="ECO:0008006" key="9">
    <source>
        <dbReference type="Google" id="ProtNLM"/>
    </source>
</evidence>
<evidence type="ECO:0000313" key="8">
    <source>
        <dbReference type="Proteomes" id="UP000689195"/>
    </source>
</evidence>
<reference evidence="7" key="1">
    <citation type="submission" date="2021-01" db="EMBL/GenBank/DDBJ databases">
        <authorList>
            <consortium name="Genoscope - CEA"/>
            <person name="William W."/>
        </authorList>
    </citation>
    <scope>NUCLEOTIDE SEQUENCE</scope>
</reference>
<keyword evidence="2 4" id="KW-0863">Zinc-finger</keyword>